<evidence type="ECO:0000259" key="2">
    <source>
        <dbReference type="Pfam" id="PF00248"/>
    </source>
</evidence>
<dbReference type="PANTHER" id="PTHR43625:SF78">
    <property type="entry name" value="PYRIDOXAL REDUCTASE-RELATED"/>
    <property type="match status" value="1"/>
</dbReference>
<dbReference type="Pfam" id="PF00248">
    <property type="entry name" value="Aldo_ket_red"/>
    <property type="match status" value="1"/>
</dbReference>
<dbReference type="GO" id="GO:0016491">
    <property type="term" value="F:oxidoreductase activity"/>
    <property type="evidence" value="ECO:0007669"/>
    <property type="project" value="UniProtKB-KW"/>
</dbReference>
<protein>
    <submittedName>
        <fullName evidence="3">Putative pyridoxal reductase 2</fullName>
    </submittedName>
</protein>
<dbReference type="Proteomes" id="UP000238350">
    <property type="component" value="Unassembled WGS sequence"/>
</dbReference>
<keyword evidence="1" id="KW-0560">Oxidoreductase</keyword>
<organism evidence="3 4">
    <name type="scientific">Wickerhamiella sorbophila</name>
    <dbReference type="NCBI Taxonomy" id="45607"/>
    <lineage>
        <taxon>Eukaryota</taxon>
        <taxon>Fungi</taxon>
        <taxon>Dikarya</taxon>
        <taxon>Ascomycota</taxon>
        <taxon>Saccharomycotina</taxon>
        <taxon>Dipodascomycetes</taxon>
        <taxon>Dipodascales</taxon>
        <taxon>Trichomonascaceae</taxon>
        <taxon>Wickerhamiella</taxon>
    </lineage>
</organism>
<dbReference type="InterPro" id="IPR036812">
    <property type="entry name" value="NAD(P)_OxRdtase_dom_sf"/>
</dbReference>
<reference evidence="3 4" key="1">
    <citation type="submission" date="2017-04" db="EMBL/GenBank/DDBJ databases">
        <title>Genome sequencing of [Candida] sorbophila.</title>
        <authorList>
            <person name="Ahn J.O."/>
        </authorList>
    </citation>
    <scope>NUCLEOTIDE SEQUENCE [LARGE SCALE GENOMIC DNA]</scope>
    <source>
        <strain evidence="3 4">DS02</strain>
    </source>
</reference>
<dbReference type="GO" id="GO:0005737">
    <property type="term" value="C:cytoplasm"/>
    <property type="evidence" value="ECO:0007669"/>
    <property type="project" value="TreeGrafter"/>
</dbReference>
<dbReference type="Gene3D" id="3.20.20.100">
    <property type="entry name" value="NADP-dependent oxidoreductase domain"/>
    <property type="match status" value="1"/>
</dbReference>
<dbReference type="OrthoDB" id="37537at2759"/>
<evidence type="ECO:0000313" key="4">
    <source>
        <dbReference type="Proteomes" id="UP000238350"/>
    </source>
</evidence>
<dbReference type="EMBL" id="NDIQ01000022">
    <property type="protein sequence ID" value="PRT56923.1"/>
    <property type="molecule type" value="Genomic_DNA"/>
</dbReference>
<dbReference type="CDD" id="cd19077">
    <property type="entry name" value="AKR_AKR8A1-2"/>
    <property type="match status" value="1"/>
</dbReference>
<evidence type="ECO:0000313" key="3">
    <source>
        <dbReference type="EMBL" id="PRT56923.1"/>
    </source>
</evidence>
<proteinExistence type="predicted"/>
<keyword evidence="4" id="KW-1185">Reference proteome</keyword>
<dbReference type="GeneID" id="36518291"/>
<dbReference type="AlphaFoldDB" id="A0A2T0FPK0"/>
<dbReference type="InterPro" id="IPR023210">
    <property type="entry name" value="NADP_OxRdtase_dom"/>
</dbReference>
<comment type="caution">
    <text evidence="3">The sequence shown here is derived from an EMBL/GenBank/DDBJ whole genome shotgun (WGS) entry which is preliminary data.</text>
</comment>
<sequence length="339" mass="37842">MTLDVFPVGFGLMGFTWNPKLKFTQDEFNAVLKQVIEATDKPLFLNGGEFYGMPDRHENLKKIGKFFETYPEYADKVYVSIKSGVNDHWAPVTSAEELRPGVEAITKYLAPLYAARKSHPKSLDMYTLARLGDDTIENVLERLNVYVKSGEIKSICLSEVSAQTIQKALATGAPIGAVELEFSLFSREAVENGVFEICAKNNIPVICYSPLGKGLLAGLNPKDVPEGDMRRNFDRFQGEIYEHNKKLVEVTKDIAERKKVTPAQVALSFITSLSNKEWAGVKYPQLVPIPGSTKAARQIENFKTIQLFDADLKEIHDVLDSFKVKGSRYTAAMDAGLYK</sequence>
<dbReference type="SUPFAM" id="SSF51430">
    <property type="entry name" value="NAD(P)-linked oxidoreductase"/>
    <property type="match status" value="1"/>
</dbReference>
<gene>
    <name evidence="3" type="ORF">B9G98_04543</name>
</gene>
<name>A0A2T0FPK0_9ASCO</name>
<accession>A0A2T0FPK0</accession>
<dbReference type="RefSeq" id="XP_024666868.1">
    <property type="nucleotide sequence ID" value="XM_024811100.1"/>
</dbReference>
<dbReference type="InterPro" id="IPR050791">
    <property type="entry name" value="Aldo-Keto_reductase"/>
</dbReference>
<evidence type="ECO:0000256" key="1">
    <source>
        <dbReference type="ARBA" id="ARBA00023002"/>
    </source>
</evidence>
<dbReference type="PANTHER" id="PTHR43625">
    <property type="entry name" value="AFLATOXIN B1 ALDEHYDE REDUCTASE"/>
    <property type="match status" value="1"/>
</dbReference>
<feature type="domain" description="NADP-dependent oxidoreductase" evidence="2">
    <location>
        <begin position="8"/>
        <end position="318"/>
    </location>
</feature>
<dbReference type="STRING" id="45607.A0A2T0FPK0"/>